<name>A0A4Q4TJK4_9PEZI</name>
<feature type="region of interest" description="Disordered" evidence="1">
    <location>
        <begin position="1"/>
        <end position="21"/>
    </location>
</feature>
<protein>
    <submittedName>
        <fullName evidence="2">Uncharacterized protein</fullName>
    </submittedName>
</protein>
<accession>A0A4Q4TJK4</accession>
<sequence length="200" mass="22274">MGKTHRPRQPQPGQPSLSFKTPTLVSTSALKSDPILGYKIRVLLHDLRNLAKDGAAEQRTLSTTDELYISDPYFAPEEVVCVKSAIVDTVPVDSSDHEENCLPVDVNQLRVEEAIHASLANFFDKRRASGDLRPCGPHDMAPIFEAVFGISKEEILDEKFLSRLRRQGLWQVAASNLEESRRPGKATKEKARQQGRRGNG</sequence>
<feature type="compositionally biased region" description="Basic and acidic residues" evidence="1">
    <location>
        <begin position="178"/>
        <end position="192"/>
    </location>
</feature>
<feature type="region of interest" description="Disordered" evidence="1">
    <location>
        <begin position="175"/>
        <end position="200"/>
    </location>
</feature>
<reference evidence="2 3" key="1">
    <citation type="submission" date="2018-06" db="EMBL/GenBank/DDBJ databases">
        <title>Complete Genomes of Monosporascus.</title>
        <authorList>
            <person name="Robinson A.J."/>
            <person name="Natvig D.O."/>
        </authorList>
    </citation>
    <scope>NUCLEOTIDE SEQUENCE [LARGE SCALE GENOMIC DNA]</scope>
    <source>
        <strain evidence="2 3">CBS 110550</strain>
    </source>
</reference>
<dbReference type="AlphaFoldDB" id="A0A4Q4TJK4"/>
<evidence type="ECO:0000256" key="1">
    <source>
        <dbReference type="SAM" id="MobiDB-lite"/>
    </source>
</evidence>
<proteinExistence type="predicted"/>
<dbReference type="STRING" id="155417.A0A4Q4TJK4"/>
<evidence type="ECO:0000313" key="3">
    <source>
        <dbReference type="Proteomes" id="UP000293360"/>
    </source>
</evidence>
<dbReference type="OrthoDB" id="2740448at2759"/>
<keyword evidence="3" id="KW-1185">Reference proteome</keyword>
<dbReference type="Proteomes" id="UP000293360">
    <property type="component" value="Unassembled WGS sequence"/>
</dbReference>
<evidence type="ECO:0000313" key="2">
    <source>
        <dbReference type="EMBL" id="RYP06512.1"/>
    </source>
</evidence>
<comment type="caution">
    <text evidence="2">The sequence shown here is derived from an EMBL/GenBank/DDBJ whole genome shotgun (WGS) entry which is preliminary data.</text>
</comment>
<organism evidence="2 3">
    <name type="scientific">Monosporascus ibericus</name>
    <dbReference type="NCBI Taxonomy" id="155417"/>
    <lineage>
        <taxon>Eukaryota</taxon>
        <taxon>Fungi</taxon>
        <taxon>Dikarya</taxon>
        <taxon>Ascomycota</taxon>
        <taxon>Pezizomycotina</taxon>
        <taxon>Sordariomycetes</taxon>
        <taxon>Xylariomycetidae</taxon>
        <taxon>Xylariales</taxon>
        <taxon>Xylariales incertae sedis</taxon>
        <taxon>Monosporascus</taxon>
    </lineage>
</organism>
<gene>
    <name evidence="2" type="ORF">DL764_003106</name>
</gene>
<dbReference type="EMBL" id="QJNU01000126">
    <property type="protein sequence ID" value="RYP06512.1"/>
    <property type="molecule type" value="Genomic_DNA"/>
</dbReference>